<reference evidence="1 2" key="1">
    <citation type="submission" date="2019-07" db="EMBL/GenBank/DDBJ databases">
        <title>The First High-Quality Draft Genome Sequence of the Causal Agent of the Current Panama Disease Epidemic.</title>
        <authorList>
            <person name="Warmington R.J."/>
            <person name="Kay W."/>
            <person name="Jeffries A."/>
            <person name="Bebber D."/>
            <person name="Moore K."/>
            <person name="Studholme D.J."/>
        </authorList>
    </citation>
    <scope>NUCLEOTIDE SEQUENCE [LARGE SCALE GENOMIC DNA]</scope>
    <source>
        <strain evidence="1 2">TR4</strain>
    </source>
</reference>
<sequence>MEIHLEVEYLIPADQGRSSEPITKWKTMFKQDVVTLSLRISQNTANLPYLLTFGTTGYISDPVPPPATWTSPNYSDVRFTACKLGEAFAKINLSSVSYLRLPSDDLLVPL</sequence>
<protein>
    <submittedName>
        <fullName evidence="1">Uncharacterized protein</fullName>
    </submittedName>
</protein>
<gene>
    <name evidence="1" type="ORF">FocTR4_00007131</name>
</gene>
<accession>A0A5C6TLQ1</accession>
<proteinExistence type="predicted"/>
<dbReference type="EMBL" id="VMNF01000003">
    <property type="protein sequence ID" value="TXC11419.1"/>
    <property type="molecule type" value="Genomic_DNA"/>
</dbReference>
<dbReference type="AlphaFoldDB" id="A0A5C6TLQ1"/>
<name>A0A5C6TLQ1_FUSOC</name>
<organism evidence="1 2">
    <name type="scientific">Fusarium oxysporum f. sp. cubense</name>
    <dbReference type="NCBI Taxonomy" id="61366"/>
    <lineage>
        <taxon>Eukaryota</taxon>
        <taxon>Fungi</taxon>
        <taxon>Dikarya</taxon>
        <taxon>Ascomycota</taxon>
        <taxon>Pezizomycotina</taxon>
        <taxon>Sordariomycetes</taxon>
        <taxon>Hypocreomycetidae</taxon>
        <taxon>Hypocreales</taxon>
        <taxon>Nectriaceae</taxon>
        <taxon>Fusarium</taxon>
        <taxon>Fusarium oxysporum species complex</taxon>
    </lineage>
</organism>
<evidence type="ECO:0000313" key="2">
    <source>
        <dbReference type="Proteomes" id="UP000321331"/>
    </source>
</evidence>
<comment type="caution">
    <text evidence="1">The sequence shown here is derived from an EMBL/GenBank/DDBJ whole genome shotgun (WGS) entry which is preliminary data.</text>
</comment>
<evidence type="ECO:0000313" key="1">
    <source>
        <dbReference type="EMBL" id="TXC11419.1"/>
    </source>
</evidence>
<dbReference type="Proteomes" id="UP000321331">
    <property type="component" value="Unassembled WGS sequence"/>
</dbReference>